<dbReference type="Gene3D" id="3.40.50.720">
    <property type="entry name" value="NAD(P)-binding Rossmann-like Domain"/>
    <property type="match status" value="1"/>
</dbReference>
<dbReference type="PANTHER" id="PTHR24321">
    <property type="entry name" value="DEHYDROGENASES, SHORT CHAIN"/>
    <property type="match status" value="1"/>
</dbReference>
<evidence type="ECO:0000313" key="4">
    <source>
        <dbReference type="Proteomes" id="UP000252132"/>
    </source>
</evidence>
<dbReference type="AlphaFoldDB" id="A0A368E2I0"/>
<organism evidence="3 4">
    <name type="scientific">PS1 clade bacterium</name>
    <dbReference type="NCBI Taxonomy" id="2175152"/>
    <lineage>
        <taxon>Bacteria</taxon>
        <taxon>Pseudomonadati</taxon>
        <taxon>Pseudomonadota</taxon>
        <taxon>Alphaproteobacteria</taxon>
        <taxon>PS1 clade</taxon>
    </lineage>
</organism>
<dbReference type="InterPro" id="IPR020904">
    <property type="entry name" value="Sc_DH/Rdtase_CS"/>
</dbReference>
<dbReference type="SUPFAM" id="SSF51735">
    <property type="entry name" value="NAD(P)-binding Rossmann-fold domains"/>
    <property type="match status" value="1"/>
</dbReference>
<dbReference type="Proteomes" id="UP000252132">
    <property type="component" value="Unassembled WGS sequence"/>
</dbReference>
<dbReference type="PRINTS" id="PR00080">
    <property type="entry name" value="SDRFAMILY"/>
</dbReference>
<evidence type="ECO:0000313" key="3">
    <source>
        <dbReference type="EMBL" id="RCL77661.1"/>
    </source>
</evidence>
<protein>
    <submittedName>
        <fullName evidence="3">SDR family NAD(P)-dependent oxidoreductase</fullName>
    </submittedName>
</protein>
<gene>
    <name evidence="3" type="ORF">DBW69_02720</name>
</gene>
<dbReference type="PANTHER" id="PTHR24321:SF8">
    <property type="entry name" value="ESTRADIOL 17-BETA-DEHYDROGENASE 8-RELATED"/>
    <property type="match status" value="1"/>
</dbReference>
<dbReference type="PRINTS" id="PR00081">
    <property type="entry name" value="GDHRDH"/>
</dbReference>
<sequence>MKLEGQAAIVTGGGQGIGRAVVERLAAEGARVAVLDMNPDNAKKVVDGLNTPSNHLALQTNVADSASVITSIRQARETFGRLDMAVNNAGIGQAPGDGSDKFYEAMGKRTEEMTSGQTPTTHVDHLIHMGDEGWAGVLGVNLNGTFYVCREVVRIMAEDDCGGSIVNVSSTSAQSGEGSPHYVTSKTAVIGLTRQLARELAGRNIRVNAVAPGPTNTPIMQGIPEQWIADMESAIPLGRMARPDEVASAVAYLMSEDASFVTGSVLVANGGSYYF</sequence>
<dbReference type="Pfam" id="PF13561">
    <property type="entry name" value="adh_short_C2"/>
    <property type="match status" value="1"/>
</dbReference>
<comment type="similarity">
    <text evidence="1">Belongs to the short-chain dehydrogenases/reductases (SDR) family.</text>
</comment>
<proteinExistence type="inferred from homology"/>
<comment type="caution">
    <text evidence="3">The sequence shown here is derived from an EMBL/GenBank/DDBJ whole genome shotgun (WGS) entry which is preliminary data.</text>
</comment>
<dbReference type="GO" id="GO:0016491">
    <property type="term" value="F:oxidoreductase activity"/>
    <property type="evidence" value="ECO:0007669"/>
    <property type="project" value="UniProtKB-KW"/>
</dbReference>
<dbReference type="PROSITE" id="PS00061">
    <property type="entry name" value="ADH_SHORT"/>
    <property type="match status" value="1"/>
</dbReference>
<evidence type="ECO:0000256" key="2">
    <source>
        <dbReference type="ARBA" id="ARBA00023002"/>
    </source>
</evidence>
<dbReference type="FunFam" id="3.40.50.720:FF:000173">
    <property type="entry name" value="3-oxoacyl-[acyl-carrier protein] reductase"/>
    <property type="match status" value="1"/>
</dbReference>
<dbReference type="EMBL" id="QOQF01000006">
    <property type="protein sequence ID" value="RCL77661.1"/>
    <property type="molecule type" value="Genomic_DNA"/>
</dbReference>
<keyword evidence="2" id="KW-0560">Oxidoreductase</keyword>
<accession>A0A368E2I0</accession>
<name>A0A368E2I0_9PROT</name>
<dbReference type="InterPro" id="IPR036291">
    <property type="entry name" value="NAD(P)-bd_dom_sf"/>
</dbReference>
<reference evidence="3 4" key="1">
    <citation type="journal article" date="2018" name="Microbiome">
        <title>Fine metagenomic profile of the Mediterranean stratified and mixed water columns revealed by assembly and recruitment.</title>
        <authorList>
            <person name="Haro-Moreno J.M."/>
            <person name="Lopez-Perez M."/>
            <person name="De La Torre J.R."/>
            <person name="Picazo A."/>
            <person name="Camacho A."/>
            <person name="Rodriguez-Valera F."/>
        </authorList>
    </citation>
    <scope>NUCLEOTIDE SEQUENCE [LARGE SCALE GENOMIC DNA]</scope>
    <source>
        <strain evidence="3">MED-G55</strain>
    </source>
</reference>
<dbReference type="InterPro" id="IPR002347">
    <property type="entry name" value="SDR_fam"/>
</dbReference>
<evidence type="ECO:0000256" key="1">
    <source>
        <dbReference type="ARBA" id="ARBA00006484"/>
    </source>
</evidence>